<dbReference type="InterPro" id="IPR037026">
    <property type="entry name" value="Vgr_OB-fold_dom_sf"/>
</dbReference>
<name>N9CLU0_ACIJO</name>
<comment type="caution">
    <text evidence="3">The sequence shown here is derived from an EMBL/GenBank/DDBJ whole genome shotgun (WGS) entry which is preliminary data.</text>
</comment>
<dbReference type="Pfam" id="PF04717">
    <property type="entry name" value="Phage_base_V"/>
    <property type="match status" value="1"/>
</dbReference>
<reference evidence="3 4" key="1">
    <citation type="submission" date="2013-02" db="EMBL/GenBank/DDBJ databases">
        <title>The Genome Sequence of Acinetobacter johnsonii ANC 3681.</title>
        <authorList>
            <consortium name="The Broad Institute Genome Sequencing Platform"/>
            <consortium name="The Broad Institute Genome Sequencing Center for Infectious Disease"/>
            <person name="Cerqueira G."/>
            <person name="Feldgarden M."/>
            <person name="Courvalin P."/>
            <person name="Perichon B."/>
            <person name="Grillot-Courvalin C."/>
            <person name="Clermont D."/>
            <person name="Rocha E."/>
            <person name="Yoon E.-J."/>
            <person name="Nemec A."/>
            <person name="Walker B."/>
            <person name="Young S.K."/>
            <person name="Zeng Q."/>
            <person name="Gargeya S."/>
            <person name="Fitzgerald M."/>
            <person name="Haas B."/>
            <person name="Abouelleil A."/>
            <person name="Alvarado L."/>
            <person name="Arachchi H.M."/>
            <person name="Berlin A.M."/>
            <person name="Chapman S.B."/>
            <person name="Dewar J."/>
            <person name="Goldberg J."/>
            <person name="Griggs A."/>
            <person name="Gujja S."/>
            <person name="Hansen M."/>
            <person name="Howarth C."/>
            <person name="Imamovic A."/>
            <person name="Larimer J."/>
            <person name="McCowan C."/>
            <person name="Murphy C."/>
            <person name="Neiman D."/>
            <person name="Pearson M."/>
            <person name="Priest M."/>
            <person name="Roberts A."/>
            <person name="Saif S."/>
            <person name="Shea T."/>
            <person name="Sisk P."/>
            <person name="Sykes S."/>
            <person name="Wortman J."/>
            <person name="Nusbaum C."/>
            <person name="Birren B."/>
        </authorList>
    </citation>
    <scope>NUCLEOTIDE SEQUENCE [LARGE SCALE GENOMIC DNA]</scope>
    <source>
        <strain evidence="3 4">ANC 3681</strain>
    </source>
</reference>
<dbReference type="AlphaFoldDB" id="N9CLU0"/>
<sequence length="181" mass="19484">MSMNNQLLRQFQNLACIGTVIAVDASAWKMRLKIDENETDWIPIPTMAAGIVKIWRCPSLGEQFSVSAQGGELTSAVPQISLFSETFPPPSTDPDEVFVQIGEYFFKVNIASGEAVFKLSKCVFDVPETVFTGTVHAEETISSAVDVIAKNVSLINHPHGNVMNGNGQTAKPIPTGGESNG</sequence>
<protein>
    <recommendedName>
        <fullName evidence="2">Gp5/Type VI secretion system Vgr protein OB-fold domain-containing protein</fullName>
    </recommendedName>
</protein>
<evidence type="ECO:0000313" key="3">
    <source>
        <dbReference type="EMBL" id="ENV71479.1"/>
    </source>
</evidence>
<gene>
    <name evidence="3" type="ORF">F946_03158</name>
</gene>
<organism evidence="3 4">
    <name type="scientific">Acinetobacter johnsonii ANC 3681</name>
    <dbReference type="NCBI Taxonomy" id="1217662"/>
    <lineage>
        <taxon>Bacteria</taxon>
        <taxon>Pseudomonadati</taxon>
        <taxon>Pseudomonadota</taxon>
        <taxon>Gammaproteobacteria</taxon>
        <taxon>Moraxellales</taxon>
        <taxon>Moraxellaceae</taxon>
        <taxon>Acinetobacter</taxon>
    </lineage>
</organism>
<feature type="domain" description="Gp5/Type VI secretion system Vgr protein OB-fold" evidence="2">
    <location>
        <begin position="17"/>
        <end position="77"/>
    </location>
</feature>
<dbReference type="HOGENOM" id="CLU_088884_2_1_6"/>
<dbReference type="Gene3D" id="2.40.50.230">
    <property type="entry name" value="Gp5 N-terminal domain"/>
    <property type="match status" value="1"/>
</dbReference>
<evidence type="ECO:0000313" key="4">
    <source>
        <dbReference type="Proteomes" id="UP000018444"/>
    </source>
</evidence>
<proteinExistence type="predicted"/>
<feature type="region of interest" description="Disordered" evidence="1">
    <location>
        <begin position="159"/>
        <end position="181"/>
    </location>
</feature>
<dbReference type="PATRIC" id="fig|1217662.4.peg.3056"/>
<evidence type="ECO:0000256" key="1">
    <source>
        <dbReference type="SAM" id="MobiDB-lite"/>
    </source>
</evidence>
<dbReference type="Proteomes" id="UP000018444">
    <property type="component" value="Unassembled WGS sequence"/>
</dbReference>
<evidence type="ECO:0000259" key="2">
    <source>
        <dbReference type="Pfam" id="PF04717"/>
    </source>
</evidence>
<dbReference type="InterPro" id="IPR013046">
    <property type="entry name" value="GpV/Gp45"/>
</dbReference>
<dbReference type="NCBIfam" id="TIGR01644">
    <property type="entry name" value="phage_P2_V"/>
    <property type="match status" value="1"/>
</dbReference>
<dbReference type="EMBL" id="APPZ01000010">
    <property type="protein sequence ID" value="ENV71479.1"/>
    <property type="molecule type" value="Genomic_DNA"/>
</dbReference>
<accession>N9CLU0</accession>
<dbReference type="InterPro" id="IPR006531">
    <property type="entry name" value="Gp5/Vgr_OB"/>
</dbReference>